<dbReference type="PROSITE" id="PS51462">
    <property type="entry name" value="NUDIX"/>
    <property type="match status" value="1"/>
</dbReference>
<evidence type="ECO:0000313" key="9">
    <source>
        <dbReference type="EMBL" id="CAG8952874.1"/>
    </source>
</evidence>
<dbReference type="GO" id="GO:0005739">
    <property type="term" value="C:mitochondrion"/>
    <property type="evidence" value="ECO:0007669"/>
    <property type="project" value="TreeGrafter"/>
</dbReference>
<sequence>MPMNVTNCLATRQLILGNGNRNRYDTFLKIVLLRQVRGGPKTRVYSSLSDCNWRGCEEGQGRRREGVVLGGLSVLAGGRDSLGELGNLGRLGNRGRATMTDLKKQYMSTKTPDRKERVEPRPSASILLLSPTNEILLLHRVQTSSSFPSAHVFPGGNLSAVQDGPIPDPSSEERHVDGLAYRMAAIRECFEESGILLARDKEGGMLDVGTEERERARRGVHGGELGFKGWVEGLGGCVDCDSLIPFTRWITPPNLPKRFTTQMYIYFLPLSSPSPSPSPSPTPTPTSPIPSSATIPVPTPDGGLEHTTAAFAPASHWLTLAGKNEIILFPPQYYLMHLLSPFLSPPSSPSSPLDTTNLQSQRNAILTFLHTDTSGGNNVKWADKVISPKGIMMTRDGKSVLGLGGSGPELEGKGRVGDGERVVVCRFEKGGPRDVGVRLRREVL</sequence>
<dbReference type="Gene3D" id="3.90.79.10">
    <property type="entry name" value="Nucleoside Triphosphate Pyrophosphohydrolase"/>
    <property type="match status" value="1"/>
</dbReference>
<reference evidence="9" key="1">
    <citation type="submission" date="2021-07" db="EMBL/GenBank/DDBJ databases">
        <authorList>
            <person name="Durling M."/>
        </authorList>
    </citation>
    <scope>NUCLEOTIDE SEQUENCE</scope>
</reference>
<comment type="cofactor">
    <cofactor evidence="2">
        <name>Mg(2+)</name>
        <dbReference type="ChEBI" id="CHEBI:18420"/>
    </cofactor>
</comment>
<dbReference type="PANTHER" id="PTHR12318">
    <property type="entry name" value="TESTOSTERONE-REGULATED PROTEIN RP2"/>
    <property type="match status" value="1"/>
</dbReference>
<comment type="cofactor">
    <cofactor evidence="1">
        <name>Mn(2+)</name>
        <dbReference type="ChEBI" id="CHEBI:29035"/>
    </cofactor>
</comment>
<dbReference type="AlphaFoldDB" id="A0A9N9KS29"/>
<dbReference type="CDD" id="cd18870">
    <property type="entry name" value="NUDIX_AcylCoAdiphos_Nudt19"/>
    <property type="match status" value="1"/>
</dbReference>
<evidence type="ECO:0000256" key="7">
    <source>
        <dbReference type="SAM" id="MobiDB-lite"/>
    </source>
</evidence>
<dbReference type="Proteomes" id="UP000696280">
    <property type="component" value="Unassembled WGS sequence"/>
</dbReference>
<protein>
    <recommendedName>
        <fullName evidence="8">Nudix hydrolase domain-containing protein</fullName>
    </recommendedName>
</protein>
<evidence type="ECO:0000256" key="2">
    <source>
        <dbReference type="ARBA" id="ARBA00001946"/>
    </source>
</evidence>
<dbReference type="InterPro" id="IPR015797">
    <property type="entry name" value="NUDIX_hydrolase-like_dom_sf"/>
</dbReference>
<keyword evidence="4" id="KW-0378">Hydrolase</keyword>
<dbReference type="InterPro" id="IPR039121">
    <property type="entry name" value="NUDT19"/>
</dbReference>
<evidence type="ECO:0000256" key="3">
    <source>
        <dbReference type="ARBA" id="ARBA00022723"/>
    </source>
</evidence>
<accession>A0A9N9KS29</accession>
<feature type="compositionally biased region" description="Pro residues" evidence="7">
    <location>
        <begin position="274"/>
        <end position="288"/>
    </location>
</feature>
<keyword evidence="5" id="KW-0460">Magnesium</keyword>
<gene>
    <name evidence="9" type="ORF">HYFRA_00007588</name>
</gene>
<dbReference type="PANTHER" id="PTHR12318:SF0">
    <property type="entry name" value="ACYL-COENZYME A DIPHOSPHATASE NUDT19"/>
    <property type="match status" value="1"/>
</dbReference>
<evidence type="ECO:0000256" key="4">
    <source>
        <dbReference type="ARBA" id="ARBA00022801"/>
    </source>
</evidence>
<feature type="non-terminal residue" evidence="9">
    <location>
        <position position="1"/>
    </location>
</feature>
<evidence type="ECO:0000313" key="10">
    <source>
        <dbReference type="Proteomes" id="UP000696280"/>
    </source>
</evidence>
<evidence type="ECO:0000256" key="6">
    <source>
        <dbReference type="ARBA" id="ARBA00023211"/>
    </source>
</evidence>
<evidence type="ECO:0000256" key="5">
    <source>
        <dbReference type="ARBA" id="ARBA00022842"/>
    </source>
</evidence>
<evidence type="ECO:0000256" key="1">
    <source>
        <dbReference type="ARBA" id="ARBA00001936"/>
    </source>
</evidence>
<dbReference type="OrthoDB" id="1695362at2759"/>
<keyword evidence="6" id="KW-0464">Manganese</keyword>
<dbReference type="GO" id="GO:0046872">
    <property type="term" value="F:metal ion binding"/>
    <property type="evidence" value="ECO:0007669"/>
    <property type="project" value="UniProtKB-KW"/>
</dbReference>
<name>A0A9N9KS29_9HELO</name>
<dbReference type="InterPro" id="IPR000086">
    <property type="entry name" value="NUDIX_hydrolase_dom"/>
</dbReference>
<keyword evidence="3" id="KW-0479">Metal-binding</keyword>
<organism evidence="9 10">
    <name type="scientific">Hymenoscyphus fraxineus</name>
    <dbReference type="NCBI Taxonomy" id="746836"/>
    <lineage>
        <taxon>Eukaryota</taxon>
        <taxon>Fungi</taxon>
        <taxon>Dikarya</taxon>
        <taxon>Ascomycota</taxon>
        <taxon>Pezizomycotina</taxon>
        <taxon>Leotiomycetes</taxon>
        <taxon>Helotiales</taxon>
        <taxon>Helotiaceae</taxon>
        <taxon>Hymenoscyphus</taxon>
    </lineage>
</organism>
<dbReference type="EMBL" id="CAJVRL010000048">
    <property type="protein sequence ID" value="CAG8952874.1"/>
    <property type="molecule type" value="Genomic_DNA"/>
</dbReference>
<comment type="caution">
    <text evidence="9">The sequence shown here is derived from an EMBL/GenBank/DDBJ whole genome shotgun (WGS) entry which is preliminary data.</text>
</comment>
<feature type="region of interest" description="Disordered" evidence="7">
    <location>
        <begin position="274"/>
        <end position="306"/>
    </location>
</feature>
<feature type="domain" description="Nudix hydrolase" evidence="8">
    <location>
        <begin position="119"/>
        <end position="334"/>
    </location>
</feature>
<keyword evidence="10" id="KW-1185">Reference proteome</keyword>
<evidence type="ECO:0000259" key="8">
    <source>
        <dbReference type="PROSITE" id="PS51462"/>
    </source>
</evidence>
<dbReference type="SUPFAM" id="SSF55811">
    <property type="entry name" value="Nudix"/>
    <property type="match status" value="1"/>
</dbReference>
<dbReference type="GO" id="GO:0016818">
    <property type="term" value="F:hydrolase activity, acting on acid anhydrides, in phosphorus-containing anhydrides"/>
    <property type="evidence" value="ECO:0007669"/>
    <property type="project" value="InterPro"/>
</dbReference>
<proteinExistence type="predicted"/>